<evidence type="ECO:0000256" key="4">
    <source>
        <dbReference type="ARBA" id="ARBA00023065"/>
    </source>
</evidence>
<name>A0A7C2VF94_9AQUI</name>
<dbReference type="SUPFAM" id="SSF47928">
    <property type="entry name" value="N-terminal domain of the delta subunit of the F1F0-ATP synthase"/>
    <property type="match status" value="1"/>
</dbReference>
<evidence type="ECO:0000313" key="8">
    <source>
        <dbReference type="EMBL" id="HEW45595.1"/>
    </source>
</evidence>
<dbReference type="InterPro" id="IPR000711">
    <property type="entry name" value="ATPase_OSCP/dsu"/>
</dbReference>
<dbReference type="EMBL" id="DSFP01000030">
    <property type="protein sequence ID" value="HEW45595.1"/>
    <property type="molecule type" value="Genomic_DNA"/>
</dbReference>
<keyword evidence="5 7" id="KW-0472">Membrane</keyword>
<keyword evidence="4 7" id="KW-0406">Ion transport</keyword>
<evidence type="ECO:0000256" key="1">
    <source>
        <dbReference type="ARBA" id="ARBA00004370"/>
    </source>
</evidence>
<accession>A0A7C2VF94</accession>
<dbReference type="Pfam" id="PF00213">
    <property type="entry name" value="OSCP"/>
    <property type="match status" value="1"/>
</dbReference>
<organism evidence="8">
    <name type="scientific">Hydrogenobacter sp</name>
    <dbReference type="NCBI Taxonomy" id="2152829"/>
    <lineage>
        <taxon>Bacteria</taxon>
        <taxon>Pseudomonadati</taxon>
        <taxon>Aquificota</taxon>
        <taxon>Aquificia</taxon>
        <taxon>Aquificales</taxon>
        <taxon>Aquificaceae</taxon>
        <taxon>Hydrogenobacter</taxon>
    </lineage>
</organism>
<proteinExistence type="inferred from homology"/>
<evidence type="ECO:0000256" key="2">
    <source>
        <dbReference type="ARBA" id="ARBA00022448"/>
    </source>
</evidence>
<keyword evidence="7" id="KW-1003">Cell membrane</keyword>
<dbReference type="GO" id="GO:0046933">
    <property type="term" value="F:proton-transporting ATP synthase activity, rotational mechanism"/>
    <property type="evidence" value="ECO:0007669"/>
    <property type="project" value="UniProtKB-UniRule"/>
</dbReference>
<comment type="caution">
    <text evidence="8">The sequence shown here is derived from an EMBL/GenBank/DDBJ whole genome shotgun (WGS) entry which is preliminary data.</text>
</comment>
<evidence type="ECO:0000256" key="3">
    <source>
        <dbReference type="ARBA" id="ARBA00022781"/>
    </source>
</evidence>
<keyword evidence="7" id="KW-0139">CF(1)</keyword>
<comment type="subcellular location">
    <subcellularLocation>
        <location evidence="7">Cell membrane</location>
        <topology evidence="7">Peripheral membrane protein</topology>
    </subcellularLocation>
    <subcellularLocation>
        <location evidence="1">Membrane</location>
    </subcellularLocation>
</comment>
<comment type="function">
    <text evidence="7">F(1)F(0) ATP synthase produces ATP from ADP in the presence of a proton or sodium gradient. F-type ATPases consist of two structural domains, F(1) containing the extramembraneous catalytic core and F(0) containing the membrane proton channel, linked together by a central stalk and a peripheral stalk. During catalysis, ATP synthesis in the catalytic domain of F(1) is coupled via a rotary mechanism of the central stalk subunits to proton translocation.</text>
</comment>
<dbReference type="InterPro" id="IPR026015">
    <property type="entry name" value="ATP_synth_OSCP/delta_N_sf"/>
</dbReference>
<keyword evidence="6 7" id="KW-0066">ATP synthesis</keyword>
<keyword evidence="3 7" id="KW-0375">Hydrogen ion transport</keyword>
<dbReference type="Gene3D" id="1.10.520.20">
    <property type="entry name" value="N-terminal domain of the delta subunit of the F1F0-ATP synthase"/>
    <property type="match status" value="1"/>
</dbReference>
<comment type="function">
    <text evidence="7">This protein is part of the stalk that links CF(0) to CF(1). It either transmits conformational changes from CF(0) to CF(1) or is implicated in proton conduction.</text>
</comment>
<dbReference type="GO" id="GO:0005886">
    <property type="term" value="C:plasma membrane"/>
    <property type="evidence" value="ECO:0007669"/>
    <property type="project" value="UniProtKB-SubCell"/>
</dbReference>
<protein>
    <recommendedName>
        <fullName evidence="7">ATP synthase subunit delta</fullName>
    </recommendedName>
    <alternativeName>
        <fullName evidence="7">ATP synthase F(1) sector subunit delta</fullName>
    </alternativeName>
    <alternativeName>
        <fullName evidence="7">F-type ATPase subunit delta</fullName>
        <shortName evidence="7">F-ATPase subunit delta</shortName>
    </alternativeName>
</protein>
<dbReference type="AlphaFoldDB" id="A0A7C2VF94"/>
<dbReference type="PRINTS" id="PR00125">
    <property type="entry name" value="ATPASEDELTA"/>
</dbReference>
<sequence length="178" mass="20700">MSARPEIVRKIAKALLERSKKEREELIKTSQLLELIYKLYRSEKDFRGFVLNPNIPKEKKLAFIKSLRERLGIEDKVDEVFDYILEINAIPFLGEVKRVYDHEVEKLLKLSKALLVLARRVDESHLEKIKKAIKDFTGRDYDFEIVEDPELIGGFLLKTSSLVLDASVKRSLETLLRG</sequence>
<comment type="similarity">
    <text evidence="7">Belongs to the ATPase delta chain family.</text>
</comment>
<evidence type="ECO:0000256" key="7">
    <source>
        <dbReference type="HAMAP-Rule" id="MF_01416"/>
    </source>
</evidence>
<gene>
    <name evidence="7" type="primary">atpH</name>
    <name evidence="8" type="ORF">ENO47_02835</name>
</gene>
<dbReference type="PANTHER" id="PTHR11910">
    <property type="entry name" value="ATP SYNTHASE DELTA CHAIN"/>
    <property type="match status" value="1"/>
</dbReference>
<keyword evidence="2 7" id="KW-0813">Transport</keyword>
<evidence type="ECO:0000256" key="6">
    <source>
        <dbReference type="ARBA" id="ARBA00023310"/>
    </source>
</evidence>
<dbReference type="GO" id="GO:0045259">
    <property type="term" value="C:proton-transporting ATP synthase complex"/>
    <property type="evidence" value="ECO:0007669"/>
    <property type="project" value="UniProtKB-KW"/>
</dbReference>
<evidence type="ECO:0000256" key="5">
    <source>
        <dbReference type="ARBA" id="ARBA00023136"/>
    </source>
</evidence>
<dbReference type="HAMAP" id="MF_01416">
    <property type="entry name" value="ATP_synth_delta_bact"/>
    <property type="match status" value="1"/>
</dbReference>
<reference evidence="8" key="1">
    <citation type="journal article" date="2020" name="mSystems">
        <title>Genome- and Community-Level Interaction Insights into Carbon Utilization and Element Cycling Functions of Hydrothermarchaeota in Hydrothermal Sediment.</title>
        <authorList>
            <person name="Zhou Z."/>
            <person name="Liu Y."/>
            <person name="Xu W."/>
            <person name="Pan J."/>
            <person name="Luo Z.H."/>
            <person name="Li M."/>
        </authorList>
    </citation>
    <scope>NUCLEOTIDE SEQUENCE [LARGE SCALE GENOMIC DNA]</scope>
    <source>
        <strain evidence="8">SpSt-132</strain>
    </source>
</reference>